<protein>
    <submittedName>
        <fullName evidence="1">Uncharacterized protein</fullName>
    </submittedName>
</protein>
<dbReference type="AlphaFoldDB" id="A0A2B9PUQ2"/>
<gene>
    <name evidence="1" type="ORF">CN984_17865</name>
</gene>
<evidence type="ECO:0000313" key="1">
    <source>
        <dbReference type="EMBL" id="PGO26426.1"/>
    </source>
</evidence>
<proteinExistence type="predicted"/>
<evidence type="ECO:0000313" key="2">
    <source>
        <dbReference type="Proteomes" id="UP000223777"/>
    </source>
</evidence>
<dbReference type="Proteomes" id="UP000223777">
    <property type="component" value="Unassembled WGS sequence"/>
</dbReference>
<comment type="caution">
    <text evidence="1">The sequence shown here is derived from an EMBL/GenBank/DDBJ whole genome shotgun (WGS) entry which is preliminary data.</text>
</comment>
<sequence length="67" mass="7743">MPKKLENFHDTYVDAFKLDEEAMELLTNYINNAKSYDKEKISEIADLMKEAIDKSEEANASLKDLTK</sequence>
<organism evidence="1 2">
    <name type="scientific">Bacillus cereus</name>
    <dbReference type="NCBI Taxonomy" id="1396"/>
    <lineage>
        <taxon>Bacteria</taxon>
        <taxon>Bacillati</taxon>
        <taxon>Bacillota</taxon>
        <taxon>Bacilli</taxon>
        <taxon>Bacillales</taxon>
        <taxon>Bacillaceae</taxon>
        <taxon>Bacillus</taxon>
        <taxon>Bacillus cereus group</taxon>
    </lineage>
</organism>
<name>A0A2B9PUQ2_BACCE</name>
<dbReference type="RefSeq" id="WP_098765326.1">
    <property type="nucleotide sequence ID" value="NZ_NUIL01000024.1"/>
</dbReference>
<dbReference type="EMBL" id="NUIL01000024">
    <property type="protein sequence ID" value="PGO26426.1"/>
    <property type="molecule type" value="Genomic_DNA"/>
</dbReference>
<accession>A0A2B9PUQ2</accession>
<reference evidence="1 2" key="1">
    <citation type="submission" date="2017-09" db="EMBL/GenBank/DDBJ databases">
        <title>Large-scale bioinformatics analysis of Bacillus genomes uncovers conserved roles of natural products in bacterial physiology.</title>
        <authorList>
            <consortium name="Agbiome Team Llc"/>
            <person name="Bleich R.M."/>
            <person name="Grubbs K.J."/>
            <person name="Santa Maria K.C."/>
            <person name="Allen S.E."/>
            <person name="Farag S."/>
            <person name="Shank E.A."/>
            <person name="Bowers A."/>
        </authorList>
    </citation>
    <scope>NUCLEOTIDE SEQUENCE [LARGE SCALE GENOMIC DNA]</scope>
    <source>
        <strain evidence="1 2">AFS050027</strain>
    </source>
</reference>